<dbReference type="Proteomes" id="UP000001194">
    <property type="component" value="Unassembled WGS sequence"/>
</dbReference>
<dbReference type="AlphaFoldDB" id="B0E1B6"/>
<dbReference type="RefSeq" id="XP_001889999.1">
    <property type="nucleotide sequence ID" value="XM_001889964.1"/>
</dbReference>
<proteinExistence type="predicted"/>
<name>B0E1B6_LACBS</name>
<dbReference type="KEGG" id="lbc:LACBIDRAFT_316629"/>
<organism evidence="2">
    <name type="scientific">Laccaria bicolor (strain S238N-H82 / ATCC MYA-4686)</name>
    <name type="common">Bicoloured deceiver</name>
    <name type="synonym">Laccaria laccata var. bicolor</name>
    <dbReference type="NCBI Taxonomy" id="486041"/>
    <lineage>
        <taxon>Eukaryota</taxon>
        <taxon>Fungi</taxon>
        <taxon>Dikarya</taxon>
        <taxon>Basidiomycota</taxon>
        <taxon>Agaricomycotina</taxon>
        <taxon>Agaricomycetes</taxon>
        <taxon>Agaricomycetidae</taxon>
        <taxon>Agaricales</taxon>
        <taxon>Agaricineae</taxon>
        <taxon>Hydnangiaceae</taxon>
        <taxon>Laccaria</taxon>
    </lineage>
</organism>
<dbReference type="GeneID" id="6085649"/>
<keyword evidence="2" id="KW-1185">Reference proteome</keyword>
<protein>
    <submittedName>
        <fullName evidence="1">Predicted protein</fullName>
    </submittedName>
</protein>
<dbReference type="HOGENOM" id="CLU_1704527_0_0_1"/>
<sequence>MPMIGPDCGFVRGQTRASHHPVIEPTFTSRTSTFKVEITTTVTTPNGPDSSTCWTVTLQAAREALLTVQDGRTDRPDFNQGFLTASFKSSGQSYVDVRCCLPRNGRSWATGNIKWNTDFDAANPPATNPCLRLVERTTAMMSANWNYKTFAFRT</sequence>
<accession>B0E1B6</accession>
<reference evidence="1 2" key="1">
    <citation type="journal article" date="2008" name="Nature">
        <title>The genome of Laccaria bicolor provides insights into mycorrhizal symbiosis.</title>
        <authorList>
            <person name="Martin F."/>
            <person name="Aerts A."/>
            <person name="Ahren D."/>
            <person name="Brun A."/>
            <person name="Danchin E.G.J."/>
            <person name="Duchaussoy F."/>
            <person name="Gibon J."/>
            <person name="Kohler A."/>
            <person name="Lindquist E."/>
            <person name="Pereda V."/>
            <person name="Salamov A."/>
            <person name="Shapiro H.J."/>
            <person name="Wuyts J."/>
            <person name="Blaudez D."/>
            <person name="Buee M."/>
            <person name="Brokstein P."/>
            <person name="Canbaeck B."/>
            <person name="Cohen D."/>
            <person name="Courty P.E."/>
            <person name="Coutinho P.M."/>
            <person name="Delaruelle C."/>
            <person name="Detter J.C."/>
            <person name="Deveau A."/>
            <person name="DiFazio S."/>
            <person name="Duplessis S."/>
            <person name="Fraissinet-Tachet L."/>
            <person name="Lucic E."/>
            <person name="Frey-Klett P."/>
            <person name="Fourrey C."/>
            <person name="Feussner I."/>
            <person name="Gay G."/>
            <person name="Grimwood J."/>
            <person name="Hoegger P.J."/>
            <person name="Jain P."/>
            <person name="Kilaru S."/>
            <person name="Labbe J."/>
            <person name="Lin Y.C."/>
            <person name="Legue V."/>
            <person name="Le Tacon F."/>
            <person name="Marmeisse R."/>
            <person name="Melayah D."/>
            <person name="Montanini B."/>
            <person name="Muratet M."/>
            <person name="Nehls U."/>
            <person name="Niculita-Hirzel H."/>
            <person name="Oudot-Le Secq M.P."/>
            <person name="Peter M."/>
            <person name="Quesneville H."/>
            <person name="Rajashekar B."/>
            <person name="Reich M."/>
            <person name="Rouhier N."/>
            <person name="Schmutz J."/>
            <person name="Yin T."/>
            <person name="Chalot M."/>
            <person name="Henrissat B."/>
            <person name="Kuees U."/>
            <person name="Lucas S."/>
            <person name="Van de Peer Y."/>
            <person name="Podila G.K."/>
            <person name="Polle A."/>
            <person name="Pukkila P.J."/>
            <person name="Richardson P.M."/>
            <person name="Rouze P."/>
            <person name="Sanders I.R."/>
            <person name="Stajich J.E."/>
            <person name="Tunlid A."/>
            <person name="Tuskan G."/>
            <person name="Grigoriev I.V."/>
        </authorList>
    </citation>
    <scope>NUCLEOTIDE SEQUENCE [LARGE SCALE GENOMIC DNA]</scope>
    <source>
        <strain evidence="2">S238N-H82 / ATCC MYA-4686</strain>
    </source>
</reference>
<dbReference type="InParanoid" id="B0E1B6"/>
<gene>
    <name evidence="1" type="ORF">LACBIDRAFT_316629</name>
</gene>
<evidence type="ECO:0000313" key="1">
    <source>
        <dbReference type="EMBL" id="EDQ99353.1"/>
    </source>
</evidence>
<dbReference type="EMBL" id="DS547166">
    <property type="protein sequence ID" value="EDQ99353.1"/>
    <property type="molecule type" value="Genomic_DNA"/>
</dbReference>
<evidence type="ECO:0000313" key="2">
    <source>
        <dbReference type="Proteomes" id="UP000001194"/>
    </source>
</evidence>